<evidence type="ECO:0000256" key="8">
    <source>
        <dbReference type="ARBA" id="ARBA00023209"/>
    </source>
</evidence>
<dbReference type="GO" id="GO:0050492">
    <property type="term" value="F:glycerol-1-phosphate dehydrogenase [NAD(P)+] activity"/>
    <property type="evidence" value="ECO:0007669"/>
    <property type="project" value="UniProtKB-EC"/>
</dbReference>
<proteinExistence type="predicted"/>
<evidence type="ECO:0000256" key="5">
    <source>
        <dbReference type="ARBA" id="ARBA00023002"/>
    </source>
</evidence>
<keyword evidence="3" id="KW-0479">Metal-binding</keyword>
<comment type="caution">
    <text evidence="10">The sequence shown here is derived from an EMBL/GenBank/DDBJ whole genome shotgun (WGS) entry which is preliminary data.</text>
</comment>
<keyword evidence="9" id="KW-1208">Phospholipid metabolism</keyword>
<dbReference type="Proteomes" id="UP001596233">
    <property type="component" value="Unassembled WGS sequence"/>
</dbReference>
<keyword evidence="5 10" id="KW-0560">Oxidoreductase</keyword>
<dbReference type="SUPFAM" id="SSF56796">
    <property type="entry name" value="Dehydroquinate synthase-like"/>
    <property type="match status" value="1"/>
</dbReference>
<evidence type="ECO:0000313" key="10">
    <source>
        <dbReference type="EMBL" id="MFC6334546.1"/>
    </source>
</evidence>
<dbReference type="Pfam" id="PF13685">
    <property type="entry name" value="Fe-ADH_2"/>
    <property type="match status" value="1"/>
</dbReference>
<keyword evidence="8" id="KW-0594">Phospholipid biosynthesis</keyword>
<dbReference type="InterPro" id="IPR032837">
    <property type="entry name" value="G1PDH"/>
</dbReference>
<sequence>MSYTADIDSIMNGLAPELRASIGMDTIVVEAGALKKVVPYVLQRYQHVMLVVDEHTYKVAGKKLESELNLDARSLHTVFISPNAIEDVVADEQSIVELVLAAKQFQPDILIALGSGTLHDITRMAGFILNLPFISVPTAPSVDGFNSKGAPVILRGEKKTIVSIGPVAVFADLDILRKAPRELIAAGFGDIVGKFTSLFDWKFGQLTNQEPYMEQAYLITKNALDKCVKAADLIELGDQEGIAYLISGLIESGIAMLIFGKSHPASGAEHHLSHYWEMDFIKQGRKQLLHGAKVGVACTIIAELYHRLAEEEFGLQSDVRESVRVNWEEIKQHIAEIPSAAELRAMIAKVGGPTTIEELGVPSELAETALKYAHLVRPERYTLLHAYNTKVEQ</sequence>
<dbReference type="EMBL" id="JBHSTE010000006">
    <property type="protein sequence ID" value="MFC6334546.1"/>
    <property type="molecule type" value="Genomic_DNA"/>
</dbReference>
<dbReference type="CDD" id="cd08175">
    <property type="entry name" value="G1PDH"/>
    <property type="match status" value="1"/>
</dbReference>
<organism evidence="10 11">
    <name type="scientific">Paenibacillus septentrionalis</name>
    <dbReference type="NCBI Taxonomy" id="429342"/>
    <lineage>
        <taxon>Bacteria</taxon>
        <taxon>Bacillati</taxon>
        <taxon>Bacillota</taxon>
        <taxon>Bacilli</taxon>
        <taxon>Bacillales</taxon>
        <taxon>Paenibacillaceae</taxon>
        <taxon>Paenibacillus</taxon>
    </lineage>
</organism>
<dbReference type="EC" id="1.1.1.261" evidence="10"/>
<evidence type="ECO:0000256" key="4">
    <source>
        <dbReference type="ARBA" id="ARBA00022857"/>
    </source>
</evidence>
<evidence type="ECO:0000313" key="11">
    <source>
        <dbReference type="Proteomes" id="UP001596233"/>
    </source>
</evidence>
<evidence type="ECO:0000256" key="7">
    <source>
        <dbReference type="ARBA" id="ARBA00023098"/>
    </source>
</evidence>
<evidence type="ECO:0000256" key="2">
    <source>
        <dbReference type="ARBA" id="ARBA00022516"/>
    </source>
</evidence>
<keyword evidence="2" id="KW-0444">Lipid biosynthesis</keyword>
<dbReference type="Gene3D" id="3.40.50.1970">
    <property type="match status" value="1"/>
</dbReference>
<evidence type="ECO:0000256" key="3">
    <source>
        <dbReference type="ARBA" id="ARBA00022723"/>
    </source>
</evidence>
<evidence type="ECO:0000256" key="6">
    <source>
        <dbReference type="ARBA" id="ARBA00023027"/>
    </source>
</evidence>
<evidence type="ECO:0000256" key="9">
    <source>
        <dbReference type="ARBA" id="ARBA00023264"/>
    </source>
</evidence>
<dbReference type="InterPro" id="IPR016205">
    <property type="entry name" value="Glycerol_DH"/>
</dbReference>
<keyword evidence="1" id="KW-0963">Cytoplasm</keyword>
<dbReference type="PANTHER" id="PTHR43616:SF5">
    <property type="entry name" value="GLYCEROL DEHYDROGENASE 1"/>
    <property type="match status" value="1"/>
</dbReference>
<name>A0ABW1V9L2_9BACL</name>
<gene>
    <name evidence="10" type="ORF">ACFP56_18105</name>
</gene>
<reference evidence="11" key="1">
    <citation type="journal article" date="2019" name="Int. J. Syst. Evol. Microbiol.">
        <title>The Global Catalogue of Microorganisms (GCM) 10K type strain sequencing project: providing services to taxonomists for standard genome sequencing and annotation.</title>
        <authorList>
            <consortium name="The Broad Institute Genomics Platform"/>
            <consortium name="The Broad Institute Genome Sequencing Center for Infectious Disease"/>
            <person name="Wu L."/>
            <person name="Ma J."/>
        </authorList>
    </citation>
    <scope>NUCLEOTIDE SEQUENCE [LARGE SCALE GENOMIC DNA]</scope>
    <source>
        <strain evidence="11">PCU 280</strain>
    </source>
</reference>
<dbReference type="PANTHER" id="PTHR43616">
    <property type="entry name" value="GLYCEROL DEHYDROGENASE"/>
    <property type="match status" value="1"/>
</dbReference>
<accession>A0ABW1V9L2</accession>
<keyword evidence="7" id="KW-0443">Lipid metabolism</keyword>
<keyword evidence="6" id="KW-0520">NAD</keyword>
<keyword evidence="11" id="KW-1185">Reference proteome</keyword>
<dbReference type="Gene3D" id="1.20.1090.10">
    <property type="entry name" value="Dehydroquinate synthase-like - alpha domain"/>
    <property type="match status" value="1"/>
</dbReference>
<evidence type="ECO:0000256" key="1">
    <source>
        <dbReference type="ARBA" id="ARBA00022490"/>
    </source>
</evidence>
<protein>
    <submittedName>
        <fullName evidence="10">Sn-glycerol-1-phosphate dehydrogenase</fullName>
        <ecNumber evidence="10">1.1.1.261</ecNumber>
    </submittedName>
</protein>
<dbReference type="RefSeq" id="WP_379237179.1">
    <property type="nucleotide sequence ID" value="NZ_JBHSTE010000006.1"/>
</dbReference>
<keyword evidence="4" id="KW-0521">NADP</keyword>